<protein>
    <submittedName>
        <fullName evidence="2">GNAT family N-acetyltransferase</fullName>
    </submittedName>
</protein>
<dbReference type="STRING" id="582851.GCA_900162665_01111"/>
<name>A0A511ZJN3_9BACI</name>
<dbReference type="InterPro" id="IPR000182">
    <property type="entry name" value="GNAT_dom"/>
</dbReference>
<dbReference type="EMBL" id="BJYM01000009">
    <property type="protein sequence ID" value="GEN87646.1"/>
    <property type="molecule type" value="Genomic_DNA"/>
</dbReference>
<proteinExistence type="predicted"/>
<accession>A0A511ZJN3</accession>
<dbReference type="Proteomes" id="UP000321558">
    <property type="component" value="Unassembled WGS sequence"/>
</dbReference>
<dbReference type="InterPro" id="IPR016181">
    <property type="entry name" value="Acyl_CoA_acyltransferase"/>
</dbReference>
<dbReference type="PANTHER" id="PTHR43792:SF9">
    <property type="entry name" value="RIBOSOMAL-PROTEIN-ALANINE ACETYLTRANSFERASE"/>
    <property type="match status" value="1"/>
</dbReference>
<evidence type="ECO:0000313" key="2">
    <source>
        <dbReference type="EMBL" id="GEN87646.1"/>
    </source>
</evidence>
<feature type="domain" description="N-acetyltransferase" evidence="1">
    <location>
        <begin position="17"/>
        <end position="182"/>
    </location>
</feature>
<organism evidence="2 3">
    <name type="scientific">Oceanobacillus sojae</name>
    <dbReference type="NCBI Taxonomy" id="582851"/>
    <lineage>
        <taxon>Bacteria</taxon>
        <taxon>Bacillati</taxon>
        <taxon>Bacillota</taxon>
        <taxon>Bacilli</taxon>
        <taxon>Bacillales</taxon>
        <taxon>Bacillaceae</taxon>
        <taxon>Oceanobacillus</taxon>
    </lineage>
</organism>
<dbReference type="CDD" id="cd04301">
    <property type="entry name" value="NAT_SF"/>
    <property type="match status" value="1"/>
</dbReference>
<sequence length="185" mass="22026">MQESPFIPFPVLETERLLLRQMKREDLQDVYDYASDPDLTTFLTWETHETIADTEAFMEFLFAQYKKGTGGAWAIVWKKKNRVIGTIDLNWNQKHYFAELAYVLSREYWRKGIGTEAVREIFRFGFEELKLERIYARCRPDNIASYKLMEKSGMTYEGTLRKSMQRKGKQEDLKIYSILKEEFKG</sequence>
<reference evidence="2 3" key="1">
    <citation type="submission" date="2019-07" db="EMBL/GenBank/DDBJ databases">
        <title>Whole genome shotgun sequence of Oceanobacillus sojae NBRC 105379.</title>
        <authorList>
            <person name="Hosoyama A."/>
            <person name="Uohara A."/>
            <person name="Ohji S."/>
            <person name="Ichikawa N."/>
        </authorList>
    </citation>
    <scope>NUCLEOTIDE SEQUENCE [LARGE SCALE GENOMIC DNA]</scope>
    <source>
        <strain evidence="2 3">NBRC 105379</strain>
    </source>
</reference>
<keyword evidence="2" id="KW-0808">Transferase</keyword>
<dbReference type="GO" id="GO:0008999">
    <property type="term" value="F:protein-N-terminal-alanine acetyltransferase activity"/>
    <property type="evidence" value="ECO:0007669"/>
    <property type="project" value="TreeGrafter"/>
</dbReference>
<dbReference type="SUPFAM" id="SSF55729">
    <property type="entry name" value="Acyl-CoA N-acyltransferases (Nat)"/>
    <property type="match status" value="1"/>
</dbReference>
<comment type="caution">
    <text evidence="2">The sequence shown here is derived from an EMBL/GenBank/DDBJ whole genome shotgun (WGS) entry which is preliminary data.</text>
</comment>
<dbReference type="InterPro" id="IPR051531">
    <property type="entry name" value="N-acetyltransferase"/>
</dbReference>
<dbReference type="PROSITE" id="PS51186">
    <property type="entry name" value="GNAT"/>
    <property type="match status" value="1"/>
</dbReference>
<dbReference type="PANTHER" id="PTHR43792">
    <property type="entry name" value="GNAT FAMILY, PUTATIVE (AFU_ORTHOLOGUE AFUA_3G00765)-RELATED-RELATED"/>
    <property type="match status" value="1"/>
</dbReference>
<dbReference type="GO" id="GO:0005737">
    <property type="term" value="C:cytoplasm"/>
    <property type="evidence" value="ECO:0007669"/>
    <property type="project" value="TreeGrafter"/>
</dbReference>
<gene>
    <name evidence="2" type="ORF">OSO01_23850</name>
</gene>
<evidence type="ECO:0000313" key="3">
    <source>
        <dbReference type="Proteomes" id="UP000321558"/>
    </source>
</evidence>
<dbReference type="Pfam" id="PF13302">
    <property type="entry name" value="Acetyltransf_3"/>
    <property type="match status" value="1"/>
</dbReference>
<dbReference type="Gene3D" id="3.40.630.30">
    <property type="match status" value="1"/>
</dbReference>
<evidence type="ECO:0000259" key="1">
    <source>
        <dbReference type="PROSITE" id="PS51186"/>
    </source>
</evidence>
<dbReference type="AlphaFoldDB" id="A0A511ZJN3"/>
<keyword evidence="3" id="KW-1185">Reference proteome</keyword>
<dbReference type="RefSeq" id="WP_147210616.1">
    <property type="nucleotide sequence ID" value="NZ_BJYM01000009.1"/>
</dbReference>
<dbReference type="OrthoDB" id="9785602at2"/>